<dbReference type="Gene3D" id="3.40.50.2300">
    <property type="match status" value="1"/>
</dbReference>
<protein>
    <submittedName>
        <fullName evidence="4">Response regulator</fullName>
    </submittedName>
</protein>
<evidence type="ECO:0000256" key="2">
    <source>
        <dbReference type="PROSITE-ProRule" id="PRU00169"/>
    </source>
</evidence>
<proteinExistence type="predicted"/>
<gene>
    <name evidence="4" type="ORF">KDK67_06645</name>
</gene>
<dbReference type="SMART" id="SM00448">
    <property type="entry name" value="REC"/>
    <property type="match status" value="1"/>
</dbReference>
<evidence type="ECO:0000256" key="1">
    <source>
        <dbReference type="ARBA" id="ARBA00022553"/>
    </source>
</evidence>
<evidence type="ECO:0000313" key="5">
    <source>
        <dbReference type="Proteomes" id="UP001056766"/>
    </source>
</evidence>
<dbReference type="InterPro" id="IPR050595">
    <property type="entry name" value="Bact_response_regulator"/>
</dbReference>
<evidence type="ECO:0000313" key="4">
    <source>
        <dbReference type="EMBL" id="MCM1986679.1"/>
    </source>
</evidence>
<reference evidence="4" key="2">
    <citation type="submission" date="2021-04" db="EMBL/GenBank/DDBJ databases">
        <authorList>
            <person name="Dong X."/>
        </authorList>
    </citation>
    <scope>NUCLEOTIDE SEQUENCE</scope>
    <source>
        <strain evidence="4">LLY</strain>
    </source>
</reference>
<dbReference type="RefSeq" id="WP_250868034.1">
    <property type="nucleotide sequence ID" value="NZ_JAGSOI010000021.1"/>
</dbReference>
<organism evidence="4 5">
    <name type="scientific">Methanococcoides seepicolus</name>
    <dbReference type="NCBI Taxonomy" id="2828780"/>
    <lineage>
        <taxon>Archaea</taxon>
        <taxon>Methanobacteriati</taxon>
        <taxon>Methanobacteriota</taxon>
        <taxon>Stenosarchaea group</taxon>
        <taxon>Methanomicrobia</taxon>
        <taxon>Methanosarcinales</taxon>
        <taxon>Methanosarcinaceae</taxon>
        <taxon>Methanococcoides</taxon>
    </lineage>
</organism>
<reference evidence="4" key="1">
    <citation type="journal article" date="2021" name="mSystems">
        <title>Bacteria and Archaea Synergistically Convert Glycine Betaine to Biogenic Methane in the Formosa Cold Seep of the South China Sea.</title>
        <authorList>
            <person name="Li L."/>
            <person name="Zhang W."/>
            <person name="Zhang S."/>
            <person name="Song L."/>
            <person name="Sun Q."/>
            <person name="Zhang H."/>
            <person name="Xiang H."/>
            <person name="Dong X."/>
        </authorList>
    </citation>
    <scope>NUCLEOTIDE SEQUENCE</scope>
    <source>
        <strain evidence="4">LLY</strain>
    </source>
</reference>
<dbReference type="Proteomes" id="UP001056766">
    <property type="component" value="Unassembled WGS sequence"/>
</dbReference>
<dbReference type="InterPro" id="IPR001789">
    <property type="entry name" value="Sig_transdc_resp-reg_receiver"/>
</dbReference>
<sequence length="131" mass="14786">MNKETSILVVEDENIVALSIKNKLIRLGYSVPSTASSGEDAITKADLFYPDLVLMDIMLRGDMDGIEAANEIRIKFDIPVIFLTAYTDDRTLERAKVAEPYGYISKPFKEQDLKSNIEIALHKHGKELRLK</sequence>
<dbReference type="CDD" id="cd17534">
    <property type="entry name" value="REC_DC-like"/>
    <property type="match status" value="1"/>
</dbReference>
<dbReference type="GO" id="GO:0000160">
    <property type="term" value="P:phosphorelay signal transduction system"/>
    <property type="evidence" value="ECO:0007669"/>
    <property type="project" value="InterPro"/>
</dbReference>
<name>A0A9E5DC02_9EURY</name>
<comment type="caution">
    <text evidence="4">The sequence shown here is derived from an EMBL/GenBank/DDBJ whole genome shotgun (WGS) entry which is preliminary data.</text>
</comment>
<dbReference type="SUPFAM" id="SSF52172">
    <property type="entry name" value="CheY-like"/>
    <property type="match status" value="1"/>
</dbReference>
<feature type="domain" description="Response regulatory" evidence="3">
    <location>
        <begin position="6"/>
        <end position="121"/>
    </location>
</feature>
<dbReference type="InterPro" id="IPR011006">
    <property type="entry name" value="CheY-like_superfamily"/>
</dbReference>
<dbReference type="AlphaFoldDB" id="A0A9E5DC02"/>
<feature type="modified residue" description="4-aspartylphosphate" evidence="2">
    <location>
        <position position="56"/>
    </location>
</feature>
<dbReference type="PANTHER" id="PTHR44591:SF3">
    <property type="entry name" value="RESPONSE REGULATORY DOMAIN-CONTAINING PROTEIN"/>
    <property type="match status" value="1"/>
</dbReference>
<dbReference type="EMBL" id="JAGSOI010000021">
    <property type="protein sequence ID" value="MCM1986679.1"/>
    <property type="molecule type" value="Genomic_DNA"/>
</dbReference>
<evidence type="ECO:0000259" key="3">
    <source>
        <dbReference type="PROSITE" id="PS50110"/>
    </source>
</evidence>
<accession>A0A9E5DC02</accession>
<dbReference type="Pfam" id="PF00072">
    <property type="entry name" value="Response_reg"/>
    <property type="match status" value="1"/>
</dbReference>
<keyword evidence="5" id="KW-1185">Reference proteome</keyword>
<keyword evidence="1 2" id="KW-0597">Phosphoprotein</keyword>
<dbReference type="PANTHER" id="PTHR44591">
    <property type="entry name" value="STRESS RESPONSE REGULATOR PROTEIN 1"/>
    <property type="match status" value="1"/>
</dbReference>
<dbReference type="PROSITE" id="PS50110">
    <property type="entry name" value="RESPONSE_REGULATORY"/>
    <property type="match status" value="1"/>
</dbReference>